<feature type="repeat" description="TPR" evidence="3">
    <location>
        <begin position="293"/>
        <end position="326"/>
    </location>
</feature>
<dbReference type="EMBL" id="CAJNON010002193">
    <property type="protein sequence ID" value="CAF1502941.1"/>
    <property type="molecule type" value="Genomic_DNA"/>
</dbReference>
<organism evidence="7 8">
    <name type="scientific">Adineta steineri</name>
    <dbReference type="NCBI Taxonomy" id="433720"/>
    <lineage>
        <taxon>Eukaryota</taxon>
        <taxon>Metazoa</taxon>
        <taxon>Spiralia</taxon>
        <taxon>Gnathifera</taxon>
        <taxon>Rotifera</taxon>
        <taxon>Eurotatoria</taxon>
        <taxon>Bdelloidea</taxon>
        <taxon>Adinetida</taxon>
        <taxon>Adinetidae</taxon>
        <taxon>Adineta</taxon>
    </lineage>
</organism>
<dbReference type="SUPFAM" id="SSF48452">
    <property type="entry name" value="TPR-like"/>
    <property type="match status" value="1"/>
</dbReference>
<dbReference type="OrthoDB" id="5986190at2759"/>
<dbReference type="AlphaFoldDB" id="A0A819UTS0"/>
<dbReference type="SUPFAM" id="SSF56399">
    <property type="entry name" value="ADP-ribosylation"/>
    <property type="match status" value="1"/>
</dbReference>
<dbReference type="Gene3D" id="3.90.176.10">
    <property type="entry name" value="Toxin ADP-ribosyltransferase, Chain A, domain 1"/>
    <property type="match status" value="1"/>
</dbReference>
<dbReference type="Gene3D" id="1.25.40.10">
    <property type="entry name" value="Tetratricopeptide repeat domain"/>
    <property type="match status" value="2"/>
</dbReference>
<proteinExistence type="predicted"/>
<dbReference type="InterPro" id="IPR003540">
    <property type="entry name" value="ADP-ribosyltransferase"/>
</dbReference>
<dbReference type="InterPro" id="IPR019734">
    <property type="entry name" value="TPR_rpt"/>
</dbReference>
<feature type="domain" description="ADP ribosyltransferase" evidence="5">
    <location>
        <begin position="63"/>
        <end position="178"/>
    </location>
</feature>
<dbReference type="Pfam" id="PF03496">
    <property type="entry name" value="ADPrib_exo_Tox"/>
    <property type="match status" value="1"/>
</dbReference>
<evidence type="ECO:0000256" key="2">
    <source>
        <dbReference type="ARBA" id="ARBA00022803"/>
    </source>
</evidence>
<feature type="region of interest" description="Disordered" evidence="4">
    <location>
        <begin position="1"/>
        <end position="20"/>
    </location>
</feature>
<dbReference type="InterPro" id="IPR011990">
    <property type="entry name" value="TPR-like_helical_dom_sf"/>
</dbReference>
<evidence type="ECO:0000256" key="4">
    <source>
        <dbReference type="SAM" id="MobiDB-lite"/>
    </source>
</evidence>
<evidence type="ECO:0000313" key="6">
    <source>
        <dbReference type="EMBL" id="CAF1502941.1"/>
    </source>
</evidence>
<dbReference type="EMBL" id="CAJOAY010005238">
    <property type="protein sequence ID" value="CAF4100397.1"/>
    <property type="molecule type" value="Genomic_DNA"/>
</dbReference>
<dbReference type="SMART" id="SM00028">
    <property type="entry name" value="TPR"/>
    <property type="match status" value="5"/>
</dbReference>
<dbReference type="PROSITE" id="PS50005">
    <property type="entry name" value="TPR"/>
    <property type="match status" value="2"/>
</dbReference>
<feature type="repeat" description="TPR" evidence="3">
    <location>
        <begin position="377"/>
        <end position="410"/>
    </location>
</feature>
<feature type="compositionally biased region" description="Polar residues" evidence="4">
    <location>
        <begin position="1"/>
        <end position="11"/>
    </location>
</feature>
<evidence type="ECO:0000256" key="1">
    <source>
        <dbReference type="ARBA" id="ARBA00022737"/>
    </source>
</evidence>
<evidence type="ECO:0000313" key="7">
    <source>
        <dbReference type="EMBL" id="CAF4100397.1"/>
    </source>
</evidence>
<comment type="caution">
    <text evidence="7">The sequence shown here is derived from an EMBL/GenBank/DDBJ whole genome shotgun (WGS) entry which is preliminary data.</text>
</comment>
<gene>
    <name evidence="7" type="ORF">OKA104_LOCUS35645</name>
    <name evidence="6" type="ORF">VCS650_LOCUS42349</name>
</gene>
<reference evidence="7" key="1">
    <citation type="submission" date="2021-02" db="EMBL/GenBank/DDBJ databases">
        <authorList>
            <person name="Nowell W R."/>
        </authorList>
    </citation>
    <scope>NUCLEOTIDE SEQUENCE</scope>
</reference>
<sequence length="518" mass="59851">MTAASLPTTTTSDRRARETSQNRENLTLIWIDQGIDDSPDSLRTEDVELLHLFRFYIIDLCNSLEEQHKKLDKSANLTLYRGQQLSADELKKLQDNVGSLISTNSFFSTSRYHNVASIFAGADTEELKSILFEISADPRLKTVIFADIDEFSRMPGENEVLFNIGAVFKIDSVKYNDTQKLWLVKMTSTDEGTEAVDEYLDWRNKQMEFLGLSPITYFGMLLWNDMRQIDKAERYFNLLLKTLPEDHPDIDSVYKNLGLIYTMKGQHSLSVKFCERAYDIQKKRLPSNHPRIASSFDGIGIAYLCKGDFDLALYYFNQSMSIKEILYSGDHTEKASTMHNIGFAYRRKKDYKSALHWITRSHEMDRSLLPNEHPEIAKSFWNFALLYQDQEDYESALEYFLKTYEMNVKVYANDHPILNDDLKFIAEVYKKKGDVEEGLSFCKKQLEIQKNLLGEIHLRIVYTLMTIGDLLSGTTTASNYYQQALNVLDRCNSPDDKAKIKCLAKNYSSTLLFNSQEK</sequence>
<keyword evidence="1" id="KW-0677">Repeat</keyword>
<keyword evidence="2 3" id="KW-0802">TPR repeat</keyword>
<evidence type="ECO:0000256" key="3">
    <source>
        <dbReference type="PROSITE-ProRule" id="PRU00339"/>
    </source>
</evidence>
<evidence type="ECO:0000259" key="5">
    <source>
        <dbReference type="Pfam" id="PF03496"/>
    </source>
</evidence>
<evidence type="ECO:0000313" key="8">
    <source>
        <dbReference type="Proteomes" id="UP000663881"/>
    </source>
</evidence>
<protein>
    <recommendedName>
        <fullName evidence="5">ADP ribosyltransferase domain-containing protein</fullName>
    </recommendedName>
</protein>
<dbReference type="Proteomes" id="UP000663881">
    <property type="component" value="Unassembled WGS sequence"/>
</dbReference>
<dbReference type="GO" id="GO:0005576">
    <property type="term" value="C:extracellular region"/>
    <property type="evidence" value="ECO:0007669"/>
    <property type="project" value="InterPro"/>
</dbReference>
<dbReference type="Pfam" id="PF13424">
    <property type="entry name" value="TPR_12"/>
    <property type="match status" value="2"/>
</dbReference>
<dbReference type="Proteomes" id="UP000663891">
    <property type="component" value="Unassembled WGS sequence"/>
</dbReference>
<dbReference type="PROSITE" id="PS51996">
    <property type="entry name" value="TR_MART"/>
    <property type="match status" value="1"/>
</dbReference>
<dbReference type="PANTHER" id="PTHR45641:SF19">
    <property type="entry name" value="NEPHROCYSTIN-3"/>
    <property type="match status" value="1"/>
</dbReference>
<name>A0A819UTS0_9BILA</name>
<accession>A0A819UTS0</accession>
<dbReference type="PANTHER" id="PTHR45641">
    <property type="entry name" value="TETRATRICOPEPTIDE REPEAT PROTEIN (AFU_ORTHOLOGUE AFUA_6G03870)"/>
    <property type="match status" value="1"/>
</dbReference>